<dbReference type="EMBL" id="GGEC01017605">
    <property type="protein sequence ID" value="MBW98088.1"/>
    <property type="molecule type" value="Transcribed_RNA"/>
</dbReference>
<accession>A0A2P2JX93</accession>
<protein>
    <submittedName>
        <fullName evidence="1">Uncharacterized protein</fullName>
    </submittedName>
</protein>
<sequence>MYQSQVRDQDVYNQNILSSKISFEDASNLSCVMCWKSILILLQTHVCS</sequence>
<organism evidence="1">
    <name type="scientific">Rhizophora mucronata</name>
    <name type="common">Asiatic mangrove</name>
    <dbReference type="NCBI Taxonomy" id="61149"/>
    <lineage>
        <taxon>Eukaryota</taxon>
        <taxon>Viridiplantae</taxon>
        <taxon>Streptophyta</taxon>
        <taxon>Embryophyta</taxon>
        <taxon>Tracheophyta</taxon>
        <taxon>Spermatophyta</taxon>
        <taxon>Magnoliopsida</taxon>
        <taxon>eudicotyledons</taxon>
        <taxon>Gunneridae</taxon>
        <taxon>Pentapetalae</taxon>
        <taxon>rosids</taxon>
        <taxon>fabids</taxon>
        <taxon>Malpighiales</taxon>
        <taxon>Rhizophoraceae</taxon>
        <taxon>Rhizophora</taxon>
    </lineage>
</organism>
<dbReference type="AlphaFoldDB" id="A0A2P2JX93"/>
<name>A0A2P2JX93_RHIMU</name>
<reference evidence="1" key="1">
    <citation type="submission" date="2018-02" db="EMBL/GenBank/DDBJ databases">
        <title>Rhizophora mucronata_Transcriptome.</title>
        <authorList>
            <person name="Meera S.P."/>
            <person name="Sreeshan A."/>
            <person name="Augustine A."/>
        </authorList>
    </citation>
    <scope>NUCLEOTIDE SEQUENCE</scope>
    <source>
        <tissue evidence="1">Leaf</tissue>
    </source>
</reference>
<proteinExistence type="predicted"/>
<evidence type="ECO:0000313" key="1">
    <source>
        <dbReference type="EMBL" id="MBW98088.1"/>
    </source>
</evidence>